<proteinExistence type="predicted"/>
<keyword evidence="1" id="KW-0732">Signal</keyword>
<reference evidence="2 3" key="1">
    <citation type="submission" date="2020-08" db="EMBL/GenBank/DDBJ databases">
        <title>Bridging the membrane lipid divide: bacteria of the FCB group superphylum have the potential to synthesize archaeal ether lipids.</title>
        <authorList>
            <person name="Villanueva L."/>
            <person name="Von Meijenfeldt F.A.B."/>
            <person name="Westbye A.B."/>
            <person name="Yadav S."/>
            <person name="Hopmans E.C."/>
            <person name="Dutilh B.E."/>
            <person name="Sinninghe Damste J.S."/>
        </authorList>
    </citation>
    <scope>NUCLEOTIDE SEQUENCE [LARGE SCALE GENOMIC DNA]</scope>
    <source>
        <strain evidence="2">NIOZ-UU47</strain>
    </source>
</reference>
<comment type="caution">
    <text evidence="2">The sequence shown here is derived from an EMBL/GenBank/DDBJ whole genome shotgun (WGS) entry which is preliminary data.</text>
</comment>
<name>A0A8J6NDR7_9BACT</name>
<dbReference type="AlphaFoldDB" id="A0A8J6NDR7"/>
<organism evidence="2 3">
    <name type="scientific">Candidatus Desulfobia pelagia</name>
    <dbReference type="NCBI Taxonomy" id="2841692"/>
    <lineage>
        <taxon>Bacteria</taxon>
        <taxon>Pseudomonadati</taxon>
        <taxon>Thermodesulfobacteriota</taxon>
        <taxon>Desulfobulbia</taxon>
        <taxon>Desulfobulbales</taxon>
        <taxon>Desulfobulbaceae</taxon>
        <taxon>Candidatus Desulfobia</taxon>
    </lineage>
</organism>
<dbReference type="EMBL" id="JACNJZ010000099">
    <property type="protein sequence ID" value="MBC8317697.1"/>
    <property type="molecule type" value="Genomic_DNA"/>
</dbReference>
<sequence length="96" mass="10563">MKRFLEFFCAILLSSFLVLMSLATQASATVTFFTNEASFYAQVLSSTLIDFEVYSFGYHSTFVDRVVTFKSDVTVLQLLSVSGFSLSSTLLAKAGT</sequence>
<feature type="signal peptide" evidence="1">
    <location>
        <begin position="1"/>
        <end position="28"/>
    </location>
</feature>
<dbReference type="Proteomes" id="UP000614424">
    <property type="component" value="Unassembled WGS sequence"/>
</dbReference>
<evidence type="ECO:0000256" key="1">
    <source>
        <dbReference type="SAM" id="SignalP"/>
    </source>
</evidence>
<gene>
    <name evidence="2" type="ORF">H8E41_07300</name>
</gene>
<accession>A0A8J6NDR7</accession>
<evidence type="ECO:0000313" key="2">
    <source>
        <dbReference type="EMBL" id="MBC8317697.1"/>
    </source>
</evidence>
<feature type="chain" id="PRO_5035226809" evidence="1">
    <location>
        <begin position="29"/>
        <end position="96"/>
    </location>
</feature>
<evidence type="ECO:0000313" key="3">
    <source>
        <dbReference type="Proteomes" id="UP000614424"/>
    </source>
</evidence>
<protein>
    <submittedName>
        <fullName evidence="2">Uncharacterized protein</fullName>
    </submittedName>
</protein>
<feature type="non-terminal residue" evidence="2">
    <location>
        <position position="96"/>
    </location>
</feature>